<dbReference type="RefSeq" id="XP_011791674.1">
    <property type="nucleotide sequence ID" value="XM_011936284.1"/>
</dbReference>
<evidence type="ECO:0000313" key="8">
    <source>
        <dbReference type="Ensembl" id="ENSCANP00000008833.1"/>
    </source>
</evidence>
<evidence type="ECO:0000256" key="1">
    <source>
        <dbReference type="ARBA" id="ARBA00022670"/>
    </source>
</evidence>
<dbReference type="InterPro" id="IPR043504">
    <property type="entry name" value="Peptidase_S1_PA_chymotrypsin"/>
</dbReference>
<feature type="signal peptide" evidence="6">
    <location>
        <begin position="1"/>
        <end position="18"/>
    </location>
</feature>
<proteinExistence type="predicted"/>
<dbReference type="AlphaFoldDB" id="A0A2K5HWT5"/>
<dbReference type="OrthoDB" id="6339452at2759"/>
<keyword evidence="4" id="KW-1015">Disulfide bond</keyword>
<evidence type="ECO:0000259" key="7">
    <source>
        <dbReference type="PROSITE" id="PS50240"/>
    </source>
</evidence>
<evidence type="ECO:0000256" key="6">
    <source>
        <dbReference type="SAM" id="SignalP"/>
    </source>
</evidence>
<feature type="region of interest" description="Disordered" evidence="5">
    <location>
        <begin position="17"/>
        <end position="66"/>
    </location>
</feature>
<reference evidence="8" key="1">
    <citation type="submission" date="2025-08" db="UniProtKB">
        <authorList>
            <consortium name="Ensembl"/>
        </authorList>
    </citation>
    <scope>IDENTIFICATION</scope>
</reference>
<keyword evidence="9" id="KW-1185">Reference proteome</keyword>
<dbReference type="Gene3D" id="2.40.10.10">
    <property type="entry name" value="Trypsin-like serine proteases"/>
    <property type="match status" value="1"/>
</dbReference>
<accession>A0A2K5HWT5</accession>
<dbReference type="FunFam" id="2.40.10.10:FF:000060">
    <property type="entry name" value="Acrosin"/>
    <property type="match status" value="1"/>
</dbReference>
<evidence type="ECO:0000256" key="3">
    <source>
        <dbReference type="ARBA" id="ARBA00022825"/>
    </source>
</evidence>
<dbReference type="GeneID" id="105507681"/>
<keyword evidence="2" id="KW-0378">Hydrolase</keyword>
<evidence type="ECO:0000256" key="4">
    <source>
        <dbReference type="ARBA" id="ARBA00023157"/>
    </source>
</evidence>
<feature type="chain" id="PRO_5014434353" description="Peptidase S1 domain-containing protein" evidence="6">
    <location>
        <begin position="19"/>
        <end position="217"/>
    </location>
</feature>
<dbReference type="OMA" id="LKLEINM"/>
<reference evidence="8" key="2">
    <citation type="submission" date="2025-09" db="UniProtKB">
        <authorList>
            <consortium name="Ensembl"/>
        </authorList>
    </citation>
    <scope>IDENTIFICATION</scope>
</reference>
<dbReference type="PROSITE" id="PS00134">
    <property type="entry name" value="TRYPSIN_HIS"/>
    <property type="match status" value="1"/>
</dbReference>
<dbReference type="PRINTS" id="PR00722">
    <property type="entry name" value="CHYMOTRYPSIN"/>
</dbReference>
<dbReference type="CTD" id="283471"/>
<dbReference type="Ensembl" id="ENSCANT00000031699.1">
    <property type="protein sequence ID" value="ENSCANP00000008833.1"/>
    <property type="gene ID" value="ENSCANG00000027839.1"/>
</dbReference>
<dbReference type="Pfam" id="PF00089">
    <property type="entry name" value="Trypsin"/>
    <property type="match status" value="1"/>
</dbReference>
<dbReference type="KEGG" id="cang:105507681"/>
<keyword evidence="3" id="KW-0720">Serine protease</keyword>
<dbReference type="GO" id="GO:0006508">
    <property type="term" value="P:proteolysis"/>
    <property type="evidence" value="ECO:0007669"/>
    <property type="project" value="UniProtKB-KW"/>
</dbReference>
<evidence type="ECO:0000256" key="5">
    <source>
        <dbReference type="SAM" id="MobiDB-lite"/>
    </source>
</evidence>
<sequence>MRLRLLSVALLFVGSSHLHSDHDSPSGRHSPGPPLERAAGSPQTEAARKRLGRQRQGGAHAKDCGTAPLKDVLQGSRIIGGTEAQAGAWPWVVSLQIKYDHTLAHVCGGTLVRERWVLTAAHCTKDASDPLMWRAVIGTNNIHGHHPYTKKIKIKAIIIHPNFILESYVNDIALFHLKKAVKYNDYIQPICLPFDVFQILDGNTKCFISGWGRTKEE</sequence>
<keyword evidence="6" id="KW-0732">Signal</keyword>
<evidence type="ECO:0000256" key="2">
    <source>
        <dbReference type="ARBA" id="ARBA00022801"/>
    </source>
</evidence>
<dbReference type="SMART" id="SM00020">
    <property type="entry name" value="Tryp_SPc"/>
    <property type="match status" value="1"/>
</dbReference>
<dbReference type="InterPro" id="IPR009003">
    <property type="entry name" value="Peptidase_S1_PA"/>
</dbReference>
<keyword evidence="1" id="KW-0645">Protease</keyword>
<dbReference type="SUPFAM" id="SSF50494">
    <property type="entry name" value="Trypsin-like serine proteases"/>
    <property type="match status" value="1"/>
</dbReference>
<evidence type="ECO:0000313" key="9">
    <source>
        <dbReference type="Proteomes" id="UP000233080"/>
    </source>
</evidence>
<dbReference type="Proteomes" id="UP000233080">
    <property type="component" value="Unassembled WGS sequence"/>
</dbReference>
<dbReference type="PANTHER" id="PTHR24252:SF21">
    <property type="entry name" value="TRANSMEMBRANE SERINE PROTEASE 12"/>
    <property type="match status" value="1"/>
</dbReference>
<dbReference type="CDD" id="cd00190">
    <property type="entry name" value="Tryp_SPc"/>
    <property type="match status" value="1"/>
</dbReference>
<dbReference type="InterPro" id="IPR018114">
    <property type="entry name" value="TRYPSIN_HIS"/>
</dbReference>
<dbReference type="PANTHER" id="PTHR24252">
    <property type="entry name" value="ACROSIN-RELATED"/>
    <property type="match status" value="1"/>
</dbReference>
<organism evidence="8 9">
    <name type="scientific">Colobus angolensis palliatus</name>
    <name type="common">Peters' Angolan colobus</name>
    <dbReference type="NCBI Taxonomy" id="336983"/>
    <lineage>
        <taxon>Eukaryota</taxon>
        <taxon>Metazoa</taxon>
        <taxon>Chordata</taxon>
        <taxon>Craniata</taxon>
        <taxon>Vertebrata</taxon>
        <taxon>Euteleostomi</taxon>
        <taxon>Mammalia</taxon>
        <taxon>Eutheria</taxon>
        <taxon>Euarchontoglires</taxon>
        <taxon>Primates</taxon>
        <taxon>Haplorrhini</taxon>
        <taxon>Catarrhini</taxon>
        <taxon>Cercopithecidae</taxon>
        <taxon>Colobinae</taxon>
        <taxon>Colobus</taxon>
    </lineage>
</organism>
<dbReference type="GO" id="GO:0004252">
    <property type="term" value="F:serine-type endopeptidase activity"/>
    <property type="evidence" value="ECO:0007669"/>
    <property type="project" value="InterPro"/>
</dbReference>
<dbReference type="STRING" id="336983.ENSCANP00000008833"/>
<dbReference type="PROSITE" id="PS50240">
    <property type="entry name" value="TRYPSIN_DOM"/>
    <property type="match status" value="1"/>
</dbReference>
<name>A0A2K5HWT5_COLAP</name>
<feature type="domain" description="Peptidase S1" evidence="7">
    <location>
        <begin position="78"/>
        <end position="217"/>
    </location>
</feature>
<protein>
    <recommendedName>
        <fullName evidence="7">Peptidase S1 domain-containing protein</fullName>
    </recommendedName>
</protein>
<dbReference type="InterPro" id="IPR001254">
    <property type="entry name" value="Trypsin_dom"/>
</dbReference>
<dbReference type="InterPro" id="IPR001314">
    <property type="entry name" value="Peptidase_S1A"/>
</dbReference>